<dbReference type="InterPro" id="IPR011050">
    <property type="entry name" value="Pectin_lyase_fold/virulence"/>
</dbReference>
<evidence type="ECO:0000313" key="2">
    <source>
        <dbReference type="EMBL" id="KKM73893.1"/>
    </source>
</evidence>
<dbReference type="SUPFAM" id="SSF51126">
    <property type="entry name" value="Pectin lyase-like"/>
    <property type="match status" value="1"/>
</dbReference>
<accession>A0A0F9JW20</accession>
<feature type="domain" description="Cyclic nucleotide-binding" evidence="1">
    <location>
        <begin position="950"/>
        <end position="997"/>
    </location>
</feature>
<reference evidence="2" key="1">
    <citation type="journal article" date="2015" name="Nature">
        <title>Complex archaea that bridge the gap between prokaryotes and eukaryotes.</title>
        <authorList>
            <person name="Spang A."/>
            <person name="Saw J.H."/>
            <person name="Jorgensen S.L."/>
            <person name="Zaremba-Niedzwiedzka K."/>
            <person name="Martijn J."/>
            <person name="Lind A.E."/>
            <person name="van Eijk R."/>
            <person name="Schleper C."/>
            <person name="Guy L."/>
            <person name="Ettema T.J."/>
        </authorList>
    </citation>
    <scope>NUCLEOTIDE SEQUENCE</scope>
</reference>
<evidence type="ECO:0000259" key="1">
    <source>
        <dbReference type="PROSITE" id="PS50042"/>
    </source>
</evidence>
<gene>
    <name evidence="2" type="ORF">LCGC14_1405840</name>
</gene>
<protein>
    <recommendedName>
        <fullName evidence="1">Cyclic nucleotide-binding domain-containing protein</fullName>
    </recommendedName>
</protein>
<proteinExistence type="predicted"/>
<dbReference type="Gene3D" id="2.160.20.10">
    <property type="entry name" value="Single-stranded right-handed beta-helix, Pectin lyase-like"/>
    <property type="match status" value="1"/>
</dbReference>
<name>A0A0F9JW20_9ZZZZ</name>
<dbReference type="PROSITE" id="PS50042">
    <property type="entry name" value="CNMP_BINDING_3"/>
    <property type="match status" value="1"/>
</dbReference>
<organism evidence="2">
    <name type="scientific">marine sediment metagenome</name>
    <dbReference type="NCBI Taxonomy" id="412755"/>
    <lineage>
        <taxon>unclassified sequences</taxon>
        <taxon>metagenomes</taxon>
        <taxon>ecological metagenomes</taxon>
    </lineage>
</organism>
<dbReference type="EMBL" id="LAZR01009228">
    <property type="protein sequence ID" value="KKM73893.1"/>
    <property type="molecule type" value="Genomic_DNA"/>
</dbReference>
<feature type="non-terminal residue" evidence="2">
    <location>
        <position position="1365"/>
    </location>
</feature>
<sequence>MRSLSADLTAKQKEASIPVLVKIQLTQGANDDTYTQTRILKIVQPEKPYSQKALVVLNNSDKAITANYKGYKGIISKGMTTDSGDEYSPSPPLWVVGQEYHSSEGKLTVALELQGTPDFLESDKASTEHEPEQIEIKTIKNVIDELLAGISVWVQNTAYSVGDLAKPTSSNGFVFKCTTAGTSGGSEPTWDTDIQDTTADNTVVWTNVGKEITSYSHCLNYTVTWDSEDTVVDVLFIGDFYRIALNDSRLDKIRFLLQYTKMRFRVEDDEEIHFFVPTIIGNTWVADTVYNLNDYVQPTSPNNNFTYKATAVAGDQKSGASEPSWPTTAGNTVVDDQVTWTAIGFDYEYSLASGEHDFFAKTYRNRLVIPNEVTVKTPPDYATAYTGTATYSTDKDLIDKRVYEYLRLTSNAQGASVAGFVLDRARLDAQSGSGSAPMNVGAEPFDFVKMTDSRENQDRLGTIGYLEFNYEPGQYWFRFGLGEPRLGGLWSLLASPAEQPVGELRAVTLEGLNEALQTLAGQVNEAFGKSGAQVNSALGDVDDEVKDIWTAIEKLQSRDFTNQISGPSTSGRTWQQVVIVAKAFGDFEAIQDAIDDITDAASDKRYAVLVMPGVFDEDITMKAYVDVVGVDKGGCVYKPTSTNQWDMANDCVWRNFTIEPATTSQDSVRIANGDDNALIQDIILAAFMSTNSTFSLGSGKLLNVTNDLVAGDCGNAIGILGTSTKTIIENVNLRSNRSSARPVTVQSGGIVDGRNCHLVQGKASLSALLSTAKSRWTGCTFEAVGFTGDTRNGVVEGGGIFTGCHGYALGVSGAVGVTSYLISATADLSWVGGSMDANWSLGTPRGVKIAASVDLHFHGVHFKEASTNFIWFQFTGNNATCAVSGCGFEGLGSGGGIVTSDGGLTGCTLHWGEGNALDAKGVGDPSDVTVVGPIQRFYSAPELTISGGAITKTGSSHVVDTQGDTSTDNLDTISGGTYLGEILLLRAVHTDRTIVVRHGVDNIHMMGEANVSLDTTEKLLLLFYDGSNWLGFGADISLPILGTDVEVSELGAATYDDVQDYINFFGDRTLLSGGGITDNGDGSATVAAGTAWAKATDSDAALGKFFDFSADANVALTNLATNYVYLDYNAGTPQIVVSTDILTHGFKQDHIHIATIFRNGTTLHFHEEDTIGIGRINRADMRLLELRDAERASGLVTSDGGSLALSITSGVIYEGLNRHTTSVDGSTWSTWHYNFGTSAWVETTGQSAIDNARYNPTGSGTGLANLTANRFAVHWVYVDIDGENLFIVYGQGDYKANEAEEAEVPSLLPDIALKYGVLIAKIIVQQGQTALTITYPWTTHFTSSFATDHGSLAGLGDDDHTQYLR</sequence>
<dbReference type="InterPro" id="IPR000595">
    <property type="entry name" value="cNMP-bd_dom"/>
</dbReference>
<comment type="caution">
    <text evidence="2">The sequence shown here is derived from an EMBL/GenBank/DDBJ whole genome shotgun (WGS) entry which is preliminary data.</text>
</comment>
<dbReference type="InterPro" id="IPR012334">
    <property type="entry name" value="Pectin_lyas_fold"/>
</dbReference>